<dbReference type="InterPro" id="IPR036640">
    <property type="entry name" value="ABC1_TM_sf"/>
</dbReference>
<evidence type="ECO:0000256" key="7">
    <source>
        <dbReference type="ARBA" id="ARBA00025074"/>
    </source>
</evidence>
<dbReference type="PROSITE" id="PS50929">
    <property type="entry name" value="ABC_TM1F"/>
    <property type="match status" value="1"/>
</dbReference>
<evidence type="ECO:0000259" key="9">
    <source>
        <dbReference type="PROSITE" id="PS50893"/>
    </source>
</evidence>
<dbReference type="PANTHER" id="PTHR24221:SF653">
    <property type="entry name" value="TRANSPORT ATP-BINDING PROTEIN CYDC"/>
    <property type="match status" value="1"/>
</dbReference>
<keyword evidence="3" id="KW-0547">Nucleotide-binding</keyword>
<evidence type="ECO:0000259" key="10">
    <source>
        <dbReference type="PROSITE" id="PS50929"/>
    </source>
</evidence>
<feature type="domain" description="ABC transporter" evidence="9">
    <location>
        <begin position="313"/>
        <end position="534"/>
    </location>
</feature>
<evidence type="ECO:0000256" key="3">
    <source>
        <dbReference type="ARBA" id="ARBA00022741"/>
    </source>
</evidence>
<evidence type="ECO:0000256" key="1">
    <source>
        <dbReference type="ARBA" id="ARBA00004651"/>
    </source>
</evidence>
<accession>A0ABZ3CLG8</accession>
<dbReference type="Pfam" id="PF00005">
    <property type="entry name" value="ABC_tran"/>
    <property type="match status" value="1"/>
</dbReference>
<evidence type="ECO:0000256" key="8">
    <source>
        <dbReference type="SAM" id="Phobius"/>
    </source>
</evidence>
<keyword evidence="12" id="KW-1185">Reference proteome</keyword>
<comment type="subcellular location">
    <subcellularLocation>
        <location evidence="1">Cell membrane</location>
        <topology evidence="1">Multi-pass membrane protein</topology>
    </subcellularLocation>
</comment>
<dbReference type="EMBL" id="CP138333">
    <property type="protein sequence ID" value="WZX29956.2"/>
    <property type="molecule type" value="Genomic_DNA"/>
</dbReference>
<feature type="transmembrane region" description="Helical" evidence="8">
    <location>
        <begin position="12"/>
        <end position="38"/>
    </location>
</feature>
<comment type="function">
    <text evidence="7">May be involved in multidrug export. Transmembrane domains (TMD) form a pore in the cell membrane and the ATP-binding domain (NBD) is responsible for energy generation.</text>
</comment>
<keyword evidence="2 8" id="KW-0812">Transmembrane</keyword>
<keyword evidence="5 8" id="KW-1133">Transmembrane helix</keyword>
<dbReference type="PANTHER" id="PTHR24221">
    <property type="entry name" value="ATP-BINDING CASSETTE SUB-FAMILY B"/>
    <property type="match status" value="1"/>
</dbReference>
<keyword evidence="4 11" id="KW-0067">ATP-binding</keyword>
<organism evidence="11 12">
    <name type="scientific">Salinicoccus bachuensis</name>
    <dbReference type="NCBI Taxonomy" id="3136731"/>
    <lineage>
        <taxon>Bacteria</taxon>
        <taxon>Bacillati</taxon>
        <taxon>Bacillota</taxon>
        <taxon>Bacilli</taxon>
        <taxon>Bacillales</taxon>
        <taxon>Staphylococcaceae</taxon>
        <taxon>Salinicoccus</taxon>
    </lineage>
</organism>
<feature type="transmembrane region" description="Helical" evidence="8">
    <location>
        <begin position="258"/>
        <end position="278"/>
    </location>
</feature>
<feature type="transmembrane region" description="Helical" evidence="8">
    <location>
        <begin position="44"/>
        <end position="62"/>
    </location>
</feature>
<feature type="transmembrane region" description="Helical" evidence="8">
    <location>
        <begin position="226"/>
        <end position="252"/>
    </location>
</feature>
<dbReference type="InterPro" id="IPR011527">
    <property type="entry name" value="ABC1_TM_dom"/>
</dbReference>
<dbReference type="PROSITE" id="PS50893">
    <property type="entry name" value="ABC_TRANSPORTER_2"/>
    <property type="match status" value="1"/>
</dbReference>
<feature type="transmembrane region" description="Helical" evidence="8">
    <location>
        <begin position="143"/>
        <end position="163"/>
    </location>
</feature>
<dbReference type="InterPro" id="IPR003439">
    <property type="entry name" value="ABC_transporter-like_ATP-bd"/>
</dbReference>
<keyword evidence="6 8" id="KW-0472">Membrane</keyword>
<dbReference type="SMART" id="SM00382">
    <property type="entry name" value="AAA"/>
    <property type="match status" value="1"/>
</dbReference>
<dbReference type="InterPro" id="IPR003593">
    <property type="entry name" value="AAA+_ATPase"/>
</dbReference>
<dbReference type="InterPro" id="IPR039421">
    <property type="entry name" value="Type_1_exporter"/>
</dbReference>
<dbReference type="SUPFAM" id="SSF52540">
    <property type="entry name" value="P-loop containing nucleoside triphosphate hydrolases"/>
    <property type="match status" value="1"/>
</dbReference>
<dbReference type="GO" id="GO:0005524">
    <property type="term" value="F:ATP binding"/>
    <property type="evidence" value="ECO:0007669"/>
    <property type="project" value="UniProtKB-KW"/>
</dbReference>
<dbReference type="SUPFAM" id="SSF90123">
    <property type="entry name" value="ABC transporter transmembrane region"/>
    <property type="match status" value="1"/>
</dbReference>
<evidence type="ECO:0000256" key="2">
    <source>
        <dbReference type="ARBA" id="ARBA00022692"/>
    </source>
</evidence>
<evidence type="ECO:0000256" key="4">
    <source>
        <dbReference type="ARBA" id="ARBA00022840"/>
    </source>
</evidence>
<sequence>MMEFLKNERKQILYSIMLGLSGGLVGIALFGLSGYMISLSFFDPPFFVIILIIAVIKLFGMMKGAFKYIERLLSHEATFQLIGRLRLDYFRSTIRTGRNTHSVKFIQKLNQYFEQVENYYIRIIYPYIVAVLISLLLMVLSVYFGMAFVALTGGIALILLFAIPKVFESRMSQALEAREATDDDLYRRLYHFIHDYTDLWVTKKAEKEKARLSPDMKSIRKNEDKVAMYEAAMQFIAQLVQIAAIILIILMLHEDTPLWVPMVMLIALSYFDLVMPVMNPASQYRRVRTAVSELETDVPQADAVEDYPEVTAIQAADLNFRYPNASLDVLKDISVTFRKGEKHAIIGSSGSGKTTLIERIIHADPAVTIYNGGEETDHPALRADASIMPQQLDFYNATVMDNITLFGHVDRSQAEVGADLEALGMAHYAPQTAIEFTGRLSGGEQKRLHFIRMLAEDKPWWIMDEPTARLDDRLKQKIWDRILSKPTLIISTHDLSRLESFDFIHYMEQGRIIESGPYEELMQQKGAVYQAVQRFKDFL</sequence>
<dbReference type="Gene3D" id="1.20.1560.10">
    <property type="entry name" value="ABC transporter type 1, transmembrane domain"/>
    <property type="match status" value="1"/>
</dbReference>
<reference evidence="12" key="1">
    <citation type="submission" date="2023-10" db="EMBL/GenBank/DDBJ databases">
        <title>Genome analysis and identification of Salinococcus sp. Bachu38 nov., a PGPR from the rhizosphere of Tamarix.</title>
        <authorList>
            <person name="Liang Z."/>
            <person name="Zhang X."/>
            <person name="Jia J."/>
            <person name="Chen X."/>
            <person name="Wang Y."/>
            <person name="Wang Q."/>
            <person name="Wang R."/>
        </authorList>
    </citation>
    <scope>NUCLEOTIDE SEQUENCE [LARGE SCALE GENOMIC DNA]</scope>
    <source>
        <strain evidence="12">Bachu38</strain>
    </source>
</reference>
<feature type="domain" description="ABC transmembrane type-1" evidence="10">
    <location>
        <begin position="15"/>
        <end position="289"/>
    </location>
</feature>
<protein>
    <submittedName>
        <fullName evidence="11">ATP-binding cassette domain-containing protein</fullName>
    </submittedName>
</protein>
<evidence type="ECO:0000256" key="5">
    <source>
        <dbReference type="ARBA" id="ARBA00022989"/>
    </source>
</evidence>
<proteinExistence type="predicted"/>
<feature type="transmembrane region" description="Helical" evidence="8">
    <location>
        <begin position="119"/>
        <end position="137"/>
    </location>
</feature>
<dbReference type="RefSeq" id="WP_373446106.1">
    <property type="nucleotide sequence ID" value="NZ_CP138333.2"/>
</dbReference>
<evidence type="ECO:0000256" key="6">
    <source>
        <dbReference type="ARBA" id="ARBA00023136"/>
    </source>
</evidence>
<evidence type="ECO:0000313" key="11">
    <source>
        <dbReference type="EMBL" id="WZX29956.2"/>
    </source>
</evidence>
<dbReference type="Gene3D" id="3.40.50.300">
    <property type="entry name" value="P-loop containing nucleotide triphosphate hydrolases"/>
    <property type="match status" value="1"/>
</dbReference>
<dbReference type="InterPro" id="IPR027417">
    <property type="entry name" value="P-loop_NTPase"/>
</dbReference>
<gene>
    <name evidence="11" type="ORF">RQP18_01935</name>
</gene>
<evidence type="ECO:0000313" key="12">
    <source>
        <dbReference type="Proteomes" id="UP001455384"/>
    </source>
</evidence>
<dbReference type="Proteomes" id="UP001455384">
    <property type="component" value="Chromosome"/>
</dbReference>
<name>A0ABZ3CLG8_9STAP</name>